<sequence>MEEIMDFLSKEQIKWNFNPPSAPHFGGLSEAGVKSLKYHLKRVIGNSILSHEEFLTLVVQIEAVLNSRPICPLSNDPNDVETLTPAHFLVGSSLVAVLDPNYIEIPMNRLSQWQLVQRMNQHFWRKWSSEYLNRLQQRPKWCKGNVGFKEGDLVLVNPSENSDSLKWHLARILKLHPGKDNIVSVSHTPHLTATECARLSTPHLTVTECARLFPLSYPNGNFWNPVPGHSVN</sequence>
<dbReference type="Pfam" id="PF18701">
    <property type="entry name" value="DUF5641"/>
    <property type="match status" value="1"/>
</dbReference>
<evidence type="ECO:0000313" key="3">
    <source>
        <dbReference type="Proteomes" id="UP000887159"/>
    </source>
</evidence>
<evidence type="ECO:0000313" key="2">
    <source>
        <dbReference type="EMBL" id="GFY29284.1"/>
    </source>
</evidence>
<reference evidence="2" key="1">
    <citation type="submission" date="2020-08" db="EMBL/GenBank/DDBJ databases">
        <title>Multicomponent nature underlies the extraordinary mechanical properties of spider dragline silk.</title>
        <authorList>
            <person name="Kono N."/>
            <person name="Nakamura H."/>
            <person name="Mori M."/>
            <person name="Yoshida Y."/>
            <person name="Ohtoshi R."/>
            <person name="Malay A.D."/>
            <person name="Moran D.A.P."/>
            <person name="Tomita M."/>
            <person name="Numata K."/>
            <person name="Arakawa K."/>
        </authorList>
    </citation>
    <scope>NUCLEOTIDE SEQUENCE</scope>
</reference>
<dbReference type="PANTHER" id="PTHR47331:SF1">
    <property type="entry name" value="GAG-LIKE PROTEIN"/>
    <property type="match status" value="1"/>
</dbReference>
<dbReference type="Gene3D" id="3.30.420.10">
    <property type="entry name" value="Ribonuclease H-like superfamily/Ribonuclease H"/>
    <property type="match status" value="1"/>
</dbReference>
<comment type="caution">
    <text evidence="2">The sequence shown here is derived from an EMBL/GenBank/DDBJ whole genome shotgun (WGS) entry which is preliminary data.</text>
</comment>
<protein>
    <submittedName>
        <fullName evidence="2">Integrase catalytic domain-containing protein</fullName>
    </submittedName>
</protein>
<dbReference type="GO" id="GO:0003676">
    <property type="term" value="F:nucleic acid binding"/>
    <property type="evidence" value="ECO:0007669"/>
    <property type="project" value="InterPro"/>
</dbReference>
<evidence type="ECO:0000259" key="1">
    <source>
        <dbReference type="Pfam" id="PF18701"/>
    </source>
</evidence>
<proteinExistence type="predicted"/>
<feature type="domain" description="DUF5641" evidence="1">
    <location>
        <begin position="111"/>
        <end position="187"/>
    </location>
</feature>
<gene>
    <name evidence="2" type="primary">AVEN_230335_1</name>
    <name evidence="2" type="ORF">TNCV_4724121</name>
</gene>
<dbReference type="PANTHER" id="PTHR47331">
    <property type="entry name" value="PHD-TYPE DOMAIN-CONTAINING PROTEIN"/>
    <property type="match status" value="1"/>
</dbReference>
<dbReference type="Proteomes" id="UP000887159">
    <property type="component" value="Unassembled WGS sequence"/>
</dbReference>
<dbReference type="EMBL" id="BMAU01021387">
    <property type="protein sequence ID" value="GFY29284.1"/>
    <property type="molecule type" value="Genomic_DNA"/>
</dbReference>
<keyword evidence="3" id="KW-1185">Reference proteome</keyword>
<name>A0A8X7BG44_TRICX</name>
<dbReference type="InterPro" id="IPR040676">
    <property type="entry name" value="DUF5641"/>
</dbReference>
<organism evidence="2 3">
    <name type="scientific">Trichonephila clavipes</name>
    <name type="common">Golden silk orbweaver</name>
    <name type="synonym">Nephila clavipes</name>
    <dbReference type="NCBI Taxonomy" id="2585209"/>
    <lineage>
        <taxon>Eukaryota</taxon>
        <taxon>Metazoa</taxon>
        <taxon>Ecdysozoa</taxon>
        <taxon>Arthropoda</taxon>
        <taxon>Chelicerata</taxon>
        <taxon>Arachnida</taxon>
        <taxon>Araneae</taxon>
        <taxon>Araneomorphae</taxon>
        <taxon>Entelegynae</taxon>
        <taxon>Araneoidea</taxon>
        <taxon>Nephilidae</taxon>
        <taxon>Trichonephila</taxon>
    </lineage>
</organism>
<dbReference type="InterPro" id="IPR036397">
    <property type="entry name" value="RNaseH_sf"/>
</dbReference>
<accession>A0A8X7BG44</accession>
<dbReference type="AlphaFoldDB" id="A0A8X7BG44"/>